<dbReference type="EMBL" id="FOAP01000028">
    <property type="protein sequence ID" value="SEN00196.1"/>
    <property type="molecule type" value="Genomic_DNA"/>
</dbReference>
<organism evidence="3 4">
    <name type="scientific">Stigmatella aurantiaca</name>
    <dbReference type="NCBI Taxonomy" id="41"/>
    <lineage>
        <taxon>Bacteria</taxon>
        <taxon>Pseudomonadati</taxon>
        <taxon>Myxococcota</taxon>
        <taxon>Myxococcia</taxon>
        <taxon>Myxococcales</taxon>
        <taxon>Cystobacterineae</taxon>
        <taxon>Archangiaceae</taxon>
        <taxon>Stigmatella</taxon>
    </lineage>
</organism>
<name>A0A1H8CYV6_STIAU</name>
<protein>
    <recommendedName>
        <fullName evidence="2">VWFA domain-containing protein</fullName>
    </recommendedName>
</protein>
<keyword evidence="1" id="KW-0732">Signal</keyword>
<reference evidence="4" key="1">
    <citation type="submission" date="2016-10" db="EMBL/GenBank/DDBJ databases">
        <authorList>
            <person name="Varghese N."/>
            <person name="Submissions S."/>
        </authorList>
    </citation>
    <scope>NUCLEOTIDE SEQUENCE [LARGE SCALE GENOMIC DNA]</scope>
    <source>
        <strain evidence="4">DSM 17044</strain>
    </source>
</reference>
<dbReference type="PROSITE" id="PS50234">
    <property type="entry name" value="VWFA"/>
    <property type="match status" value="1"/>
</dbReference>
<accession>A0A1H8CYV6</accession>
<dbReference type="NCBIfam" id="NF033757">
    <property type="entry name" value="gliding_CglB"/>
    <property type="match status" value="1"/>
</dbReference>
<keyword evidence="4" id="KW-1185">Reference proteome</keyword>
<sequence length="436" mass="45075">MRAKLSLLSAFAAGLVGGAAVSGCQTYDFEPVAPLALAQTTVGDTVTAQALKPNLMVLLDTSGSMTLPVDTRDPDCAKRFDGTPLPAGQEYCGQTSATACNTDLCPTRWSELQGAMSRFLSESGSVARMGLTTYPGPAAGTNSLRCEASSVVNKTIPQADDDPSLQAAASGIQSVILGIPNRGTGAPSGGTPTSLSLQFVGQQPDVQATDRDNFVLLLTDGLPNCNPENANSGTNVDACQCTLANISTGTGTTTGCQGDYVRRGCLDKDASVVAVEDLKRKGIRTIVVGFGAETATGNGPATLNAMATAGDFARSCRDDPNACGAGDTCDATTKLCGRRFYQAANQVELANALKEIIDLVGSKDICLLALAPEQLPTDNNANLVVVYVNDQITASGADTWSLTDKGVQFAGATCDRIKNSTSANPIKLEVRAVQKK</sequence>
<dbReference type="SMART" id="SM00327">
    <property type="entry name" value="VWA"/>
    <property type="match status" value="1"/>
</dbReference>
<evidence type="ECO:0000256" key="1">
    <source>
        <dbReference type="SAM" id="SignalP"/>
    </source>
</evidence>
<dbReference type="AlphaFoldDB" id="A0A1H8CYV6"/>
<proteinExistence type="predicted"/>
<dbReference type="InterPro" id="IPR036465">
    <property type="entry name" value="vWFA_dom_sf"/>
</dbReference>
<dbReference type="RefSeq" id="WP_075010724.1">
    <property type="nucleotide sequence ID" value="NZ_FOAP01000028.1"/>
</dbReference>
<dbReference type="OrthoDB" id="5506314at2"/>
<evidence type="ECO:0000313" key="4">
    <source>
        <dbReference type="Proteomes" id="UP000182719"/>
    </source>
</evidence>
<evidence type="ECO:0000313" key="3">
    <source>
        <dbReference type="EMBL" id="SEN00196.1"/>
    </source>
</evidence>
<feature type="signal peptide" evidence="1">
    <location>
        <begin position="1"/>
        <end position="22"/>
    </location>
</feature>
<dbReference type="SUPFAM" id="SSF53300">
    <property type="entry name" value="vWA-like"/>
    <property type="match status" value="1"/>
</dbReference>
<feature type="chain" id="PRO_5010245750" description="VWFA domain-containing protein" evidence="1">
    <location>
        <begin position="23"/>
        <end position="436"/>
    </location>
</feature>
<feature type="domain" description="VWFA" evidence="2">
    <location>
        <begin position="54"/>
        <end position="356"/>
    </location>
</feature>
<dbReference type="InterPro" id="IPR002035">
    <property type="entry name" value="VWF_A"/>
</dbReference>
<dbReference type="Gene3D" id="3.40.50.410">
    <property type="entry name" value="von Willebrand factor, type A domain"/>
    <property type="match status" value="1"/>
</dbReference>
<gene>
    <name evidence="3" type="ORF">SAMN05444354_1289</name>
</gene>
<dbReference type="PROSITE" id="PS51257">
    <property type="entry name" value="PROKAR_LIPOPROTEIN"/>
    <property type="match status" value="1"/>
</dbReference>
<dbReference type="Proteomes" id="UP000182719">
    <property type="component" value="Unassembled WGS sequence"/>
</dbReference>
<evidence type="ECO:0000259" key="2">
    <source>
        <dbReference type="PROSITE" id="PS50234"/>
    </source>
</evidence>